<protein>
    <submittedName>
        <fullName evidence="2">Uncharacterized protein</fullName>
    </submittedName>
</protein>
<reference evidence="2" key="1">
    <citation type="submission" date="2023-01" db="EMBL/GenBank/DDBJ databases">
        <authorList>
            <person name="Van Ghelder C."/>
            <person name="Rancurel C."/>
        </authorList>
    </citation>
    <scope>NUCLEOTIDE SEQUENCE</scope>
    <source>
        <strain evidence="2">CNCM I-4278</strain>
    </source>
</reference>
<evidence type="ECO:0000313" key="3">
    <source>
        <dbReference type="Proteomes" id="UP001152607"/>
    </source>
</evidence>
<dbReference type="Proteomes" id="UP001152607">
    <property type="component" value="Unassembled WGS sequence"/>
</dbReference>
<dbReference type="OrthoDB" id="3793308at2759"/>
<feature type="compositionally biased region" description="Polar residues" evidence="1">
    <location>
        <begin position="94"/>
        <end position="122"/>
    </location>
</feature>
<feature type="compositionally biased region" description="Basic and acidic residues" evidence="1">
    <location>
        <begin position="145"/>
        <end position="164"/>
    </location>
</feature>
<comment type="caution">
    <text evidence="2">The sequence shown here is derived from an EMBL/GenBank/DDBJ whole genome shotgun (WGS) entry which is preliminary data.</text>
</comment>
<organism evidence="2 3">
    <name type="scientific">Periconia digitata</name>
    <dbReference type="NCBI Taxonomy" id="1303443"/>
    <lineage>
        <taxon>Eukaryota</taxon>
        <taxon>Fungi</taxon>
        <taxon>Dikarya</taxon>
        <taxon>Ascomycota</taxon>
        <taxon>Pezizomycotina</taxon>
        <taxon>Dothideomycetes</taxon>
        <taxon>Pleosporomycetidae</taxon>
        <taxon>Pleosporales</taxon>
        <taxon>Massarineae</taxon>
        <taxon>Periconiaceae</taxon>
        <taxon>Periconia</taxon>
    </lineage>
</organism>
<evidence type="ECO:0000313" key="2">
    <source>
        <dbReference type="EMBL" id="CAI6332353.1"/>
    </source>
</evidence>
<sequence>MAHDPYWYRSHTPGSNSTPLEEHGHQRTENPSHHHRQSQIYTSLLSSRVHDPLEQQFHRLSIDQSIHIPYDPSKRDRSRGYEDREFHSARSPYGSGQSMERILSRSSGIGDTHDQQYPLTSQGRREPFLTRPLQRETISGRVPMHFRETSHDSIYNEHEHERRGLPQSQHSTNENLSSRPSSTTPLQRRDVPPSRDGPVPRGQRPEFIIIGLFVLRITRRLVDKLDSYTEKNADMIWIDSLLSQYSASDDLAELRGSSIDNFAKTWPVIINHFIKQPKFPLVFTQMNPVPRLQGTQRLSDRDIRDMVDFADAAAEWGSVVQLPKDEAQRIESLAAQRRLSSW</sequence>
<evidence type="ECO:0000256" key="1">
    <source>
        <dbReference type="SAM" id="MobiDB-lite"/>
    </source>
</evidence>
<feature type="compositionally biased region" description="Basic and acidic residues" evidence="1">
    <location>
        <begin position="20"/>
        <end position="32"/>
    </location>
</feature>
<proteinExistence type="predicted"/>
<gene>
    <name evidence="2" type="ORF">PDIGIT_LOCUS5375</name>
</gene>
<keyword evidence="3" id="KW-1185">Reference proteome</keyword>
<feature type="region of interest" description="Disordered" evidence="1">
    <location>
        <begin position="68"/>
        <end position="202"/>
    </location>
</feature>
<accession>A0A9W4UDK0</accession>
<feature type="compositionally biased region" description="Polar residues" evidence="1">
    <location>
        <begin position="166"/>
        <end position="186"/>
    </location>
</feature>
<dbReference type="AlphaFoldDB" id="A0A9W4UDK0"/>
<feature type="compositionally biased region" description="Basic and acidic residues" evidence="1">
    <location>
        <begin position="72"/>
        <end position="88"/>
    </location>
</feature>
<name>A0A9W4UDK0_9PLEO</name>
<feature type="region of interest" description="Disordered" evidence="1">
    <location>
        <begin position="1"/>
        <end position="38"/>
    </location>
</feature>
<dbReference type="EMBL" id="CAOQHR010000003">
    <property type="protein sequence ID" value="CAI6332353.1"/>
    <property type="molecule type" value="Genomic_DNA"/>
</dbReference>